<feature type="chain" id="PRO_5040931721" evidence="9">
    <location>
        <begin position="22"/>
        <end position="1538"/>
    </location>
</feature>
<feature type="transmembrane region" description="Helical" evidence="8">
    <location>
        <begin position="1159"/>
        <end position="1183"/>
    </location>
</feature>
<keyword evidence="6" id="KW-1015">Disulfide bond</keyword>
<dbReference type="GO" id="GO:0016020">
    <property type="term" value="C:membrane"/>
    <property type="evidence" value="ECO:0007669"/>
    <property type="project" value="InterPro"/>
</dbReference>
<dbReference type="PANTHER" id="PTHR19229:SF36">
    <property type="entry name" value="ATP-BINDING CASSETTE SUB-FAMILY A MEMBER 2"/>
    <property type="match status" value="1"/>
</dbReference>
<dbReference type="EMBL" id="BRXW01000361">
    <property type="protein sequence ID" value="GMH47903.1"/>
    <property type="molecule type" value="Genomic_DNA"/>
</dbReference>
<keyword evidence="8" id="KW-0472">Membrane</keyword>
<dbReference type="InterPro" id="IPR013806">
    <property type="entry name" value="Kringle-like"/>
</dbReference>
<comment type="caution">
    <text evidence="12">The sequence shown here is derived from an EMBL/GenBank/DDBJ whole genome shotgun (WGS) entry which is preliminary data.</text>
</comment>
<keyword evidence="4" id="KW-0547">Nucleotide-binding</keyword>
<evidence type="ECO:0000256" key="4">
    <source>
        <dbReference type="ARBA" id="ARBA00022741"/>
    </source>
</evidence>
<evidence type="ECO:0000256" key="6">
    <source>
        <dbReference type="ARBA" id="ARBA00023157"/>
    </source>
</evidence>
<dbReference type="SUPFAM" id="SSF52540">
    <property type="entry name" value="P-loop containing nucleoside triphosphate hydrolases"/>
    <property type="match status" value="2"/>
</dbReference>
<dbReference type="SMART" id="SM00130">
    <property type="entry name" value="KR"/>
    <property type="match status" value="1"/>
</dbReference>
<dbReference type="PROSITE" id="PS00021">
    <property type="entry name" value="KRINGLE_1"/>
    <property type="match status" value="1"/>
</dbReference>
<feature type="signal peptide" evidence="9">
    <location>
        <begin position="1"/>
        <end position="21"/>
    </location>
</feature>
<feature type="transmembrane region" description="Helical" evidence="8">
    <location>
        <begin position="1051"/>
        <end position="1073"/>
    </location>
</feature>
<dbReference type="CDD" id="cd00108">
    <property type="entry name" value="KR"/>
    <property type="match status" value="1"/>
</dbReference>
<dbReference type="GO" id="GO:0140359">
    <property type="term" value="F:ABC-type transporter activity"/>
    <property type="evidence" value="ECO:0007669"/>
    <property type="project" value="InterPro"/>
</dbReference>
<dbReference type="Gene3D" id="2.40.20.10">
    <property type="entry name" value="Plasminogen Kringle 4"/>
    <property type="match status" value="1"/>
</dbReference>
<proteinExistence type="predicted"/>
<feature type="transmembrane region" description="Helical" evidence="8">
    <location>
        <begin position="1127"/>
        <end position="1147"/>
    </location>
</feature>
<dbReference type="SMART" id="SM00382">
    <property type="entry name" value="AAA"/>
    <property type="match status" value="2"/>
</dbReference>
<reference evidence="13" key="1">
    <citation type="journal article" date="2023" name="Commun. Biol.">
        <title>Genome analysis of Parmales, the sister group of diatoms, reveals the evolutionary specialization of diatoms from phago-mixotrophs to photoautotrophs.</title>
        <authorList>
            <person name="Ban H."/>
            <person name="Sato S."/>
            <person name="Yoshikawa S."/>
            <person name="Yamada K."/>
            <person name="Nakamura Y."/>
            <person name="Ichinomiya M."/>
            <person name="Sato N."/>
            <person name="Blanc-Mathieu R."/>
            <person name="Endo H."/>
            <person name="Kuwata A."/>
            <person name="Ogata H."/>
        </authorList>
    </citation>
    <scope>NUCLEOTIDE SEQUENCE [LARGE SCALE GENOMIC DNA]</scope>
    <source>
        <strain evidence="13">NIES 3700</strain>
    </source>
</reference>
<dbReference type="SUPFAM" id="SSF57440">
    <property type="entry name" value="Kringle-like"/>
    <property type="match status" value="1"/>
</dbReference>
<dbReference type="PRINTS" id="PR00018">
    <property type="entry name" value="KRINGLE"/>
</dbReference>
<feature type="transmembrane region" description="Helical" evidence="8">
    <location>
        <begin position="969"/>
        <end position="990"/>
    </location>
</feature>
<dbReference type="GO" id="GO:0005319">
    <property type="term" value="F:lipid transporter activity"/>
    <property type="evidence" value="ECO:0007669"/>
    <property type="project" value="TreeGrafter"/>
</dbReference>
<keyword evidence="13" id="KW-1185">Reference proteome</keyword>
<dbReference type="PROSITE" id="PS50070">
    <property type="entry name" value="KRINGLE_2"/>
    <property type="match status" value="1"/>
</dbReference>
<feature type="transmembrane region" description="Helical" evidence="8">
    <location>
        <begin position="1085"/>
        <end position="1107"/>
    </location>
</feature>
<feature type="domain" description="Kringle" evidence="10">
    <location>
        <begin position="705"/>
        <end position="784"/>
    </location>
</feature>
<gene>
    <name evidence="12" type="ORF">TrLO_g3987</name>
</gene>
<dbReference type="InterPro" id="IPR026082">
    <property type="entry name" value="ABCA"/>
</dbReference>
<feature type="domain" description="ABC transporter" evidence="11">
    <location>
        <begin position="1252"/>
        <end position="1475"/>
    </location>
</feature>
<dbReference type="InterPro" id="IPR018056">
    <property type="entry name" value="Kringle_CS"/>
</dbReference>
<dbReference type="Gene3D" id="3.40.50.300">
    <property type="entry name" value="P-loop containing nucleotide triphosphate hydrolases"/>
    <property type="match status" value="2"/>
</dbReference>
<dbReference type="GO" id="GO:0016887">
    <property type="term" value="F:ATP hydrolysis activity"/>
    <property type="evidence" value="ECO:0007669"/>
    <property type="project" value="InterPro"/>
</dbReference>
<evidence type="ECO:0000259" key="10">
    <source>
        <dbReference type="PROSITE" id="PS50070"/>
    </source>
</evidence>
<evidence type="ECO:0000256" key="8">
    <source>
        <dbReference type="SAM" id="Phobius"/>
    </source>
</evidence>
<evidence type="ECO:0000256" key="9">
    <source>
        <dbReference type="SAM" id="SignalP"/>
    </source>
</evidence>
<dbReference type="InterPro" id="IPR003439">
    <property type="entry name" value="ABC_transporter-like_ATP-bd"/>
</dbReference>
<dbReference type="OrthoDB" id="272018at2759"/>
<keyword evidence="3" id="KW-0677">Repeat</keyword>
<dbReference type="GO" id="GO:0005524">
    <property type="term" value="F:ATP binding"/>
    <property type="evidence" value="ECO:0007669"/>
    <property type="project" value="UniProtKB-KW"/>
</dbReference>
<dbReference type="Proteomes" id="UP001165122">
    <property type="component" value="Unassembled WGS sequence"/>
</dbReference>
<dbReference type="PROSITE" id="PS00211">
    <property type="entry name" value="ABC_TRANSPORTER_1"/>
    <property type="match status" value="1"/>
</dbReference>
<feature type="transmembrane region" description="Helical" evidence="8">
    <location>
        <begin position="1002"/>
        <end position="1031"/>
    </location>
</feature>
<feature type="region of interest" description="Disordered" evidence="7">
    <location>
        <begin position="462"/>
        <end position="485"/>
    </location>
</feature>
<evidence type="ECO:0000256" key="7">
    <source>
        <dbReference type="SAM" id="MobiDB-lite"/>
    </source>
</evidence>
<evidence type="ECO:0000256" key="3">
    <source>
        <dbReference type="ARBA" id="ARBA00022737"/>
    </source>
</evidence>
<evidence type="ECO:0000256" key="1">
    <source>
        <dbReference type="ARBA" id="ARBA00022448"/>
    </source>
</evidence>
<evidence type="ECO:0000313" key="13">
    <source>
        <dbReference type="Proteomes" id="UP001165122"/>
    </source>
</evidence>
<organism evidence="12 13">
    <name type="scientific">Triparma laevis f. longispina</name>
    <dbReference type="NCBI Taxonomy" id="1714387"/>
    <lineage>
        <taxon>Eukaryota</taxon>
        <taxon>Sar</taxon>
        <taxon>Stramenopiles</taxon>
        <taxon>Ochrophyta</taxon>
        <taxon>Bolidophyceae</taxon>
        <taxon>Parmales</taxon>
        <taxon>Triparmaceae</taxon>
        <taxon>Triparma</taxon>
    </lineage>
</organism>
<keyword evidence="9" id="KW-0732">Signal</keyword>
<keyword evidence="8" id="KW-0812">Transmembrane</keyword>
<dbReference type="Pfam" id="PF00005">
    <property type="entry name" value="ABC_tran"/>
    <property type="match status" value="2"/>
</dbReference>
<evidence type="ECO:0000256" key="5">
    <source>
        <dbReference type="ARBA" id="ARBA00022840"/>
    </source>
</evidence>
<feature type="domain" description="ABC transporter" evidence="11">
    <location>
        <begin position="155"/>
        <end position="381"/>
    </location>
</feature>
<dbReference type="InterPro" id="IPR027417">
    <property type="entry name" value="P-loop_NTPase"/>
</dbReference>
<keyword evidence="1" id="KW-0813">Transport</keyword>
<dbReference type="PROSITE" id="PS50893">
    <property type="entry name" value="ABC_TRANSPORTER_2"/>
    <property type="match status" value="2"/>
</dbReference>
<dbReference type="Pfam" id="PF00051">
    <property type="entry name" value="Kringle"/>
    <property type="match status" value="1"/>
</dbReference>
<feature type="compositionally biased region" description="Acidic residues" evidence="7">
    <location>
        <begin position="472"/>
        <end position="484"/>
    </location>
</feature>
<evidence type="ECO:0000259" key="11">
    <source>
        <dbReference type="PROSITE" id="PS50893"/>
    </source>
</evidence>
<dbReference type="InterPro" id="IPR038178">
    <property type="entry name" value="Kringle_sf"/>
</dbReference>
<keyword evidence="5" id="KW-0067">ATP-binding</keyword>
<sequence>MGLSILSINLTLLLLLSPLFGNVIYLISGRITTWSTPIQVDHMFSIIKFCLNLIPTYQFVKVFNVLAEETTGTYDFVEDVVEEGDYYGFMKAFEEPRIRYIFEIGIQINPLWRSYAWFVFDIFLVLLSCSLLEYRLILSRSVQTNTTETSTILFSKVSVVYKINKGCCRWENVKAVEGLDLKLTGNLKIALLGENGAGKSTTIGICTKEINATSGSVSFKKDCKIGYCSQFDSFFDYLTGFEFCKIYGGIRGASVEEVIEVLQNLGLKDLDSSHRDISSEIISGYSGGERRRLSVACAIIGNPDVLILDEPTAGVDVKSRGLIWSVVTKFEGAVVTCTHDVEELLGVVEEVVVLKEGKTVVEQGNNIICVCRGEDKRDETILAITSPLPKDQARHSSTILNLYLALGEFPENVKELSSTKTIFTFKNSGIGDSIMKYICESDGGMSWEYKTRTLQNKLMEINEEQTSNDNSFESEEEEDDDETVVESASLMNLESGSDSVGVGDGAVFQPTLTSAVLALLKKDLINLLSSKVTLLIMFLAPALVLFLVSSISQAAGDKADAFINTDDLEEMFINEFNNHFPVTVNDDKSISITLTAVPDVIFEPASDFSLEDFIFAVLNPEANHQWGGKEYEPTGYTCLTHFYTSTGTDVDDELLPIIDNIFSHVPSKPCKLAICREEPRGMTEEARLKWISESVLEESEGCRNTCFEGSGQNYRGKVAQSTAGLECQKWSEQWPNGHTRTPEHFPGMGLGDHNYCRNPDYERLPWCYVMSERRWDYCDPFHMCDEFNNDSVGDVEVQVPFFSRKESKYAMEEKIFDSMKKLNRVPRTHLEHEPFPAYLLPDGYIHVHRFEEEEDGSLILGFSVSIGTDKDYMRPSNFNRLNYIKYDSSSVGLVTSNFKAQLKAINLFHAGLLEVPGGGGRVDNSTTDEEVLILSFLDTRIAQQYLSDVRIVPTFGEGESTSSEELKGVLEGAVALAFPLLMSLNIPILINQAVEEKSGIRFVMLAAGVHPASFGLSIFCSSFLFSLGGGIVTHFAALYLDIGFWVDEQALVLTTLFVWSIACSGIVVLASTLYEKRESANTGGYLVSILGSLLSSLLTSVMFGIAAEQILGEDAVRAAAPNPTVKFPPGLLFLWPHLPLSRIFYCAHVKKMLGVEGKLDEVAVCIVALIFSGLLFTGVGVGIDVWRHRGDGKKVEVGVGGIVRRVSTWLRSPSRTSSRSYDGLELISASQSQSQDRGDGVVMGSDADAPILSLFNVSKSYQKEGTFSLEGVTFDVKAQECVGLLGKNGAGKSTIQKIVAGTITHSSGSVKRSSENRIGYCMQGNTVWNNLTVLQHLQVYANALGLSNADAVIEEVLKLSGLWVVKGRKAKALSGGMLRRLCASVALMVGRSGGLVMLDEPSSGLDLKNSRKLWRGIKRLMEENNCGVLLTTHLGEEAEVLCDQVVVLKRGRVVGGLGGKNPRDKRKLKVDVFARQEEVAAVLRALGEFKCECEGGSIKFEVGYEEMGLVMKLLGEIEVEILWRICGGDVSIDERIGA</sequence>
<keyword evidence="2" id="KW-0420">Kringle</keyword>
<protein>
    <submittedName>
        <fullName evidence="12">Uncharacterized protein</fullName>
    </submittedName>
</protein>
<dbReference type="InterPro" id="IPR000001">
    <property type="entry name" value="Kringle"/>
</dbReference>
<feature type="transmembrane region" description="Helical" evidence="8">
    <location>
        <begin position="115"/>
        <end position="134"/>
    </location>
</feature>
<keyword evidence="8" id="KW-1133">Transmembrane helix</keyword>
<accession>A0A9W6ZB64</accession>
<evidence type="ECO:0000256" key="2">
    <source>
        <dbReference type="ARBA" id="ARBA00022572"/>
    </source>
</evidence>
<dbReference type="InterPro" id="IPR003593">
    <property type="entry name" value="AAA+_ATPase"/>
</dbReference>
<dbReference type="PANTHER" id="PTHR19229">
    <property type="entry name" value="ATP-BINDING CASSETTE TRANSPORTER SUBFAMILY A ABCA"/>
    <property type="match status" value="1"/>
</dbReference>
<name>A0A9W6ZB64_9STRA</name>
<dbReference type="InterPro" id="IPR017871">
    <property type="entry name" value="ABC_transporter-like_CS"/>
</dbReference>
<evidence type="ECO:0000313" key="12">
    <source>
        <dbReference type="EMBL" id="GMH47903.1"/>
    </source>
</evidence>